<accession>A0A561VAB8</accession>
<protein>
    <submittedName>
        <fullName evidence="1">Putative kinase</fullName>
    </submittedName>
</protein>
<dbReference type="EMBL" id="VIWX01000001">
    <property type="protein sequence ID" value="TWG08568.1"/>
    <property type="molecule type" value="Genomic_DNA"/>
</dbReference>
<dbReference type="Gene3D" id="3.40.50.300">
    <property type="entry name" value="P-loop containing nucleotide triphosphate hydrolases"/>
    <property type="match status" value="1"/>
</dbReference>
<organism evidence="1 2">
    <name type="scientific">Saccharopolyspora dendranthemae</name>
    <dbReference type="NCBI Taxonomy" id="1181886"/>
    <lineage>
        <taxon>Bacteria</taxon>
        <taxon>Bacillati</taxon>
        <taxon>Actinomycetota</taxon>
        <taxon>Actinomycetes</taxon>
        <taxon>Pseudonocardiales</taxon>
        <taxon>Pseudonocardiaceae</taxon>
        <taxon>Saccharopolyspora</taxon>
    </lineage>
</organism>
<reference evidence="1 2" key="1">
    <citation type="submission" date="2019-06" db="EMBL/GenBank/DDBJ databases">
        <title>Sequencing the genomes of 1000 actinobacteria strains.</title>
        <authorList>
            <person name="Klenk H.-P."/>
        </authorList>
    </citation>
    <scope>NUCLEOTIDE SEQUENCE [LARGE SCALE GENOMIC DNA]</scope>
    <source>
        <strain evidence="1 2">DSM 46699</strain>
    </source>
</reference>
<dbReference type="SUPFAM" id="SSF52540">
    <property type="entry name" value="P-loop containing nucleoside triphosphate hydrolases"/>
    <property type="match status" value="1"/>
</dbReference>
<name>A0A561VAB8_9PSEU</name>
<gene>
    <name evidence="1" type="ORF">FHU35_111187</name>
</gene>
<keyword evidence="2" id="KW-1185">Reference proteome</keyword>
<keyword evidence="1" id="KW-0808">Transferase</keyword>
<proteinExistence type="predicted"/>
<dbReference type="InterPro" id="IPR027417">
    <property type="entry name" value="P-loop_NTPase"/>
</dbReference>
<evidence type="ECO:0000313" key="1">
    <source>
        <dbReference type="EMBL" id="TWG08568.1"/>
    </source>
</evidence>
<comment type="caution">
    <text evidence="1">The sequence shown here is derived from an EMBL/GenBank/DDBJ whole genome shotgun (WGS) entry which is preliminary data.</text>
</comment>
<dbReference type="Pfam" id="PF13671">
    <property type="entry name" value="AAA_33"/>
    <property type="match status" value="1"/>
</dbReference>
<dbReference type="Proteomes" id="UP000316184">
    <property type="component" value="Unassembled WGS sequence"/>
</dbReference>
<dbReference type="AlphaFoldDB" id="A0A561VAB8"/>
<keyword evidence="1" id="KW-0418">Kinase</keyword>
<dbReference type="GO" id="GO:0016301">
    <property type="term" value="F:kinase activity"/>
    <property type="evidence" value="ECO:0007669"/>
    <property type="project" value="UniProtKB-KW"/>
</dbReference>
<sequence length="183" mass="20207">MVRLVHLNGPPGIGKSTLARRYADEHPGVLDLDIDQLRGMIGGWRDRFAETGEIVRPLALAAAAAHLSGGRDVVLPQYLGNITEIERFEAVARQSGAEFREVVLLDTKQRSVERFARRGADGDGEWHRQVKTIVEREGGAAFLAQMHDRLADVIRARPAVTVLTSEEGAIESTYDTLLSVLRR</sequence>
<evidence type="ECO:0000313" key="2">
    <source>
        <dbReference type="Proteomes" id="UP000316184"/>
    </source>
</evidence>